<sequence>MNRPTQQEQQAEELQLLVELLATLRAKRRRTAAVLSVLRTLYHGTAMQLPPDGISAASFVAAQLAGDLASAAAQSDHPGASAAVH</sequence>
<reference evidence="2" key="1">
    <citation type="submission" date="2016-10" db="EMBL/GenBank/DDBJ databases">
        <authorList>
            <person name="Varghese N."/>
            <person name="Submissions S."/>
        </authorList>
    </citation>
    <scope>NUCLEOTIDE SEQUENCE [LARGE SCALE GENOMIC DNA]</scope>
    <source>
        <strain evidence="2">EPL6</strain>
    </source>
</reference>
<evidence type="ECO:0000313" key="2">
    <source>
        <dbReference type="Proteomes" id="UP000198552"/>
    </source>
</evidence>
<proteinExistence type="predicted"/>
<evidence type="ECO:0000313" key="1">
    <source>
        <dbReference type="EMBL" id="SDM56648.1"/>
    </source>
</evidence>
<accession>A0A1G9U9T0</accession>
<dbReference type="RefSeq" id="WP_091571135.1">
    <property type="nucleotide sequence ID" value="NZ_FNHP01000008.1"/>
</dbReference>
<name>A0A1G9U9T0_9BURK</name>
<organism evidence="1 2">
    <name type="scientific">Oryzisolibacter propanilivorax</name>
    <dbReference type="NCBI Taxonomy" id="1527607"/>
    <lineage>
        <taxon>Bacteria</taxon>
        <taxon>Pseudomonadati</taxon>
        <taxon>Pseudomonadota</taxon>
        <taxon>Betaproteobacteria</taxon>
        <taxon>Burkholderiales</taxon>
        <taxon>Comamonadaceae</taxon>
        <taxon>Oryzisolibacter</taxon>
    </lineage>
</organism>
<gene>
    <name evidence="1" type="ORF">SAMN05428957_10859</name>
</gene>
<keyword evidence="2" id="KW-1185">Reference proteome</keyword>
<dbReference type="AlphaFoldDB" id="A0A1G9U9T0"/>
<protein>
    <submittedName>
        <fullName evidence="1">Uncharacterized protein</fullName>
    </submittedName>
</protein>
<dbReference type="EMBL" id="FNHP01000008">
    <property type="protein sequence ID" value="SDM56648.1"/>
    <property type="molecule type" value="Genomic_DNA"/>
</dbReference>
<dbReference type="STRING" id="1527607.SAMN05428957_10859"/>
<dbReference type="Proteomes" id="UP000198552">
    <property type="component" value="Unassembled WGS sequence"/>
</dbReference>